<dbReference type="PANTHER" id="PTHR35586:SF1">
    <property type="entry name" value="SLL1691 PROTEIN"/>
    <property type="match status" value="1"/>
</dbReference>
<evidence type="ECO:0008006" key="3">
    <source>
        <dbReference type="Google" id="ProtNLM"/>
    </source>
</evidence>
<reference evidence="1 2" key="1">
    <citation type="submission" date="2019-05" db="EMBL/GenBank/DDBJ databases">
        <title>Dyadobacter AR-3-8 sp. nov., isolated from arctic soil.</title>
        <authorList>
            <person name="Chaudhary D.K."/>
        </authorList>
    </citation>
    <scope>NUCLEOTIDE SEQUENCE [LARGE SCALE GENOMIC DNA]</scope>
    <source>
        <strain evidence="1 2">AR-3-8</strain>
    </source>
</reference>
<dbReference type="Proteomes" id="UP000304900">
    <property type="component" value="Unassembled WGS sequence"/>
</dbReference>
<comment type="caution">
    <text evidence="1">The sequence shown here is derived from an EMBL/GenBank/DDBJ whole genome shotgun (WGS) entry which is preliminary data.</text>
</comment>
<gene>
    <name evidence="1" type="ORF">FDK13_03375</name>
</gene>
<organism evidence="1 2">
    <name type="scientific">Dyadobacter frigoris</name>
    <dbReference type="NCBI Taxonomy" id="2576211"/>
    <lineage>
        <taxon>Bacteria</taxon>
        <taxon>Pseudomonadati</taxon>
        <taxon>Bacteroidota</taxon>
        <taxon>Cytophagia</taxon>
        <taxon>Cytophagales</taxon>
        <taxon>Spirosomataceae</taxon>
        <taxon>Dyadobacter</taxon>
    </lineage>
</organism>
<proteinExistence type="predicted"/>
<dbReference type="PANTHER" id="PTHR35586">
    <property type="entry name" value="SLL1691 PROTEIN"/>
    <property type="match status" value="1"/>
</dbReference>
<dbReference type="AlphaFoldDB" id="A0A4U6DD22"/>
<evidence type="ECO:0000313" key="1">
    <source>
        <dbReference type="EMBL" id="TKT94267.1"/>
    </source>
</evidence>
<protein>
    <recommendedName>
        <fullName evidence="3">Transposase (putative) YhgA-like domain-containing protein</fullName>
    </recommendedName>
</protein>
<evidence type="ECO:0000313" key="2">
    <source>
        <dbReference type="Proteomes" id="UP000304900"/>
    </source>
</evidence>
<sequence>MLENICDDFLKFFFEDAEELFDLERGFQFLDKELEQLFPTEEIEAPKFVDKLVKVFTKTGEEDWILVHIEVQGYDDKDFAKRMFTYFYRILDKYGKPVTAIAIFTDANKKFHPGVYEYKYLGSKIIYKFNTYKVIEQDEVALIENENPFAIVVLTVLLALKKKKLDDESLFDLKYSLAKNLLKRKISKKKIDDLLIFLQRYITFADQGYNVKFDKEIGELTGNQKSMGIREMVLDKAKKEGIAKGKQEGRLEGLDEGVEKGFEMAQISFIKNLLATDSFTTSQIAVLANASEAFVESVKTMAK</sequence>
<accession>A0A4U6DD22</accession>
<dbReference type="EMBL" id="SZVO01000001">
    <property type="protein sequence ID" value="TKT94267.1"/>
    <property type="molecule type" value="Genomic_DNA"/>
</dbReference>
<dbReference type="OrthoDB" id="944318at2"/>
<name>A0A4U6DD22_9BACT</name>
<keyword evidence="2" id="KW-1185">Reference proteome</keyword>